<feature type="compositionally biased region" description="Polar residues" evidence="1">
    <location>
        <begin position="205"/>
        <end position="217"/>
    </location>
</feature>
<feature type="compositionally biased region" description="Polar residues" evidence="1">
    <location>
        <begin position="316"/>
        <end position="341"/>
    </location>
</feature>
<dbReference type="AlphaFoldDB" id="A0A165HFZ9"/>
<gene>
    <name evidence="2" type="ORF">L228DRAFT_238021</name>
</gene>
<feature type="region of interest" description="Disordered" evidence="1">
    <location>
        <begin position="422"/>
        <end position="452"/>
    </location>
</feature>
<dbReference type="STRING" id="1328760.A0A165HFZ9"/>
<dbReference type="OrthoDB" id="3595619at2759"/>
<feature type="region of interest" description="Disordered" evidence="1">
    <location>
        <begin position="35"/>
        <end position="79"/>
    </location>
</feature>
<dbReference type="EMBL" id="KV407457">
    <property type="protein sequence ID" value="KZF23454.1"/>
    <property type="molecule type" value="Genomic_DNA"/>
</dbReference>
<proteinExistence type="predicted"/>
<dbReference type="GeneID" id="28896129"/>
<feature type="compositionally biased region" description="Polar residues" evidence="1">
    <location>
        <begin position="424"/>
        <end position="452"/>
    </location>
</feature>
<feature type="region of interest" description="Disordered" evidence="1">
    <location>
        <begin position="307"/>
        <end position="341"/>
    </location>
</feature>
<reference evidence="2 3" key="1">
    <citation type="journal article" date="2016" name="Fungal Biol.">
        <title>The genome of Xylona heveae provides a window into fungal endophytism.</title>
        <authorList>
            <person name="Gazis R."/>
            <person name="Kuo A."/>
            <person name="Riley R."/>
            <person name="LaButti K."/>
            <person name="Lipzen A."/>
            <person name="Lin J."/>
            <person name="Amirebrahimi M."/>
            <person name="Hesse C.N."/>
            <person name="Spatafora J.W."/>
            <person name="Henrissat B."/>
            <person name="Hainaut M."/>
            <person name="Grigoriev I.V."/>
            <person name="Hibbett D.S."/>
        </authorList>
    </citation>
    <scope>NUCLEOTIDE SEQUENCE [LARGE SCALE GENOMIC DNA]</scope>
    <source>
        <strain evidence="2 3">TC161</strain>
    </source>
</reference>
<dbReference type="RefSeq" id="XP_018189009.1">
    <property type="nucleotide sequence ID" value="XM_018330992.1"/>
</dbReference>
<protein>
    <submittedName>
        <fullName evidence="2">Uncharacterized protein</fullName>
    </submittedName>
</protein>
<sequence length="517" mass="56441">MTWSNFCDDVERVCRRWLVLPFSCCFPHLDVDDQHGRPEHSVEKSESQKCIKPRPIAPAKAFTPPEKAALPPNSSRPRAAMPRMIARPLSMASLSSRRSHRTKSARPVISAASNFRRIDGFGDAEGFSPLELSIHHPENILSPLPCFHSYSCDEPRPRARSVLAPTKSRRGSVVSETSRNFAIPRKPIASGDSRRSLSVRHSVDSHLTPSTTATEWTANPLHTGLGFPDSPSTQSLLAAMRSRNGEKPLLGRTSSTSDLAQRSRGSLSKCGLANDLFEDENSRKNSSRALKLCVEPARMDSIQEVSSGAMHLTPASGKSENPTQLAGTSLGQSRPNITRSRSAGPYLRASVLQRPLPPTPTPSDVSYFSPQLLPPQLPPKLETPSYNMLPTRFTGRSSIARWLFRTSVINTSPEAALLVEQRAHSQSYDTPKTPPSFGSATTSPSTRSGSICSTDFFSQNAASATSSPGSVRLDPQANLGQEKLAAMWGMQEGTASYDVYHSRRNIWDGNRQVGLAF</sequence>
<evidence type="ECO:0000256" key="1">
    <source>
        <dbReference type="SAM" id="MobiDB-lite"/>
    </source>
</evidence>
<keyword evidence="3" id="KW-1185">Reference proteome</keyword>
<feature type="compositionally biased region" description="Basic and acidic residues" evidence="1">
    <location>
        <begin position="35"/>
        <end position="49"/>
    </location>
</feature>
<organism evidence="2 3">
    <name type="scientific">Xylona heveae (strain CBS 132557 / TC161)</name>
    <dbReference type="NCBI Taxonomy" id="1328760"/>
    <lineage>
        <taxon>Eukaryota</taxon>
        <taxon>Fungi</taxon>
        <taxon>Dikarya</taxon>
        <taxon>Ascomycota</taxon>
        <taxon>Pezizomycotina</taxon>
        <taxon>Xylonomycetes</taxon>
        <taxon>Xylonales</taxon>
        <taxon>Xylonaceae</taxon>
        <taxon>Xylona</taxon>
    </lineage>
</organism>
<accession>A0A165HFZ9</accession>
<name>A0A165HFZ9_XYLHT</name>
<dbReference type="OMA" id="RMHVRSE"/>
<feature type="compositionally biased region" description="Polar residues" evidence="1">
    <location>
        <begin position="252"/>
        <end position="265"/>
    </location>
</feature>
<feature type="region of interest" description="Disordered" evidence="1">
    <location>
        <begin position="203"/>
        <end position="265"/>
    </location>
</feature>
<dbReference type="Proteomes" id="UP000076632">
    <property type="component" value="Unassembled WGS sequence"/>
</dbReference>
<dbReference type="InParanoid" id="A0A165HFZ9"/>
<evidence type="ECO:0000313" key="2">
    <source>
        <dbReference type="EMBL" id="KZF23454.1"/>
    </source>
</evidence>
<evidence type="ECO:0000313" key="3">
    <source>
        <dbReference type="Proteomes" id="UP000076632"/>
    </source>
</evidence>